<dbReference type="GO" id="GO:0004674">
    <property type="term" value="F:protein serine/threonine kinase activity"/>
    <property type="evidence" value="ECO:0007669"/>
    <property type="project" value="TreeGrafter"/>
</dbReference>
<gene>
    <name evidence="2" type="ORF">B0A48_15994</name>
</gene>
<evidence type="ECO:0000313" key="3">
    <source>
        <dbReference type="Proteomes" id="UP000192596"/>
    </source>
</evidence>
<dbReference type="GO" id="GO:0005634">
    <property type="term" value="C:nucleus"/>
    <property type="evidence" value="ECO:0007669"/>
    <property type="project" value="TreeGrafter"/>
</dbReference>
<organism evidence="2 3">
    <name type="scientific">Cryoendolithus antarcticus</name>
    <dbReference type="NCBI Taxonomy" id="1507870"/>
    <lineage>
        <taxon>Eukaryota</taxon>
        <taxon>Fungi</taxon>
        <taxon>Dikarya</taxon>
        <taxon>Ascomycota</taxon>
        <taxon>Pezizomycotina</taxon>
        <taxon>Dothideomycetes</taxon>
        <taxon>Dothideomycetidae</taxon>
        <taxon>Cladosporiales</taxon>
        <taxon>Cladosporiaceae</taxon>
        <taxon>Cryoendolithus</taxon>
    </lineage>
</organism>
<accession>A0A1V8SG80</accession>
<evidence type="ECO:0000259" key="1">
    <source>
        <dbReference type="PROSITE" id="PS50011"/>
    </source>
</evidence>
<name>A0A1V8SG80_9PEZI</name>
<evidence type="ECO:0000313" key="2">
    <source>
        <dbReference type="EMBL" id="OQN98162.1"/>
    </source>
</evidence>
<dbReference type="PANTHER" id="PTHR44167:SF24">
    <property type="entry name" value="SERINE_THREONINE-PROTEIN KINASE CHK2"/>
    <property type="match status" value="1"/>
</dbReference>
<dbReference type="AlphaFoldDB" id="A0A1V8SG80"/>
<dbReference type="InterPro" id="IPR011009">
    <property type="entry name" value="Kinase-like_dom_sf"/>
</dbReference>
<dbReference type="InterPro" id="IPR000719">
    <property type="entry name" value="Prot_kinase_dom"/>
</dbReference>
<dbReference type="SUPFAM" id="SSF56112">
    <property type="entry name" value="Protein kinase-like (PK-like)"/>
    <property type="match status" value="1"/>
</dbReference>
<dbReference type="GO" id="GO:0005524">
    <property type="term" value="F:ATP binding"/>
    <property type="evidence" value="ECO:0007669"/>
    <property type="project" value="InterPro"/>
</dbReference>
<protein>
    <recommendedName>
        <fullName evidence="1">Protein kinase domain-containing protein</fullName>
    </recommendedName>
</protein>
<dbReference type="STRING" id="1507870.A0A1V8SG80"/>
<feature type="domain" description="Protein kinase" evidence="1">
    <location>
        <begin position="1"/>
        <end position="251"/>
    </location>
</feature>
<dbReference type="PANTHER" id="PTHR44167">
    <property type="entry name" value="OVARIAN-SPECIFIC SERINE/THREONINE-PROTEIN KINASE LOK-RELATED"/>
    <property type="match status" value="1"/>
</dbReference>
<dbReference type="Proteomes" id="UP000192596">
    <property type="component" value="Unassembled WGS sequence"/>
</dbReference>
<dbReference type="OrthoDB" id="4062651at2759"/>
<comment type="caution">
    <text evidence="2">The sequence shown here is derived from an EMBL/GenBank/DDBJ whole genome shotgun (WGS) entry which is preliminary data.</text>
</comment>
<dbReference type="EMBL" id="NAJO01000048">
    <property type="protein sequence ID" value="OQN98162.1"/>
    <property type="molecule type" value="Genomic_DNA"/>
</dbReference>
<dbReference type="Gene3D" id="1.10.510.10">
    <property type="entry name" value="Transferase(Phosphotransferase) domain 1"/>
    <property type="match status" value="1"/>
</dbReference>
<dbReference type="PROSITE" id="PS50011">
    <property type="entry name" value="PROTEIN_KINASE_DOM"/>
    <property type="match status" value="1"/>
</dbReference>
<reference evidence="3" key="1">
    <citation type="submission" date="2017-03" db="EMBL/GenBank/DDBJ databases">
        <title>Genomes of endolithic fungi from Antarctica.</title>
        <authorList>
            <person name="Coleine C."/>
            <person name="Masonjones S."/>
            <person name="Stajich J.E."/>
        </authorList>
    </citation>
    <scope>NUCLEOTIDE SEQUENCE [LARGE SCALE GENOMIC DNA]</scope>
    <source>
        <strain evidence="3">CCFEE 5527</strain>
    </source>
</reference>
<dbReference type="GO" id="GO:0044773">
    <property type="term" value="P:mitotic DNA damage checkpoint signaling"/>
    <property type="evidence" value="ECO:0007669"/>
    <property type="project" value="TreeGrafter"/>
</dbReference>
<proteinExistence type="predicted"/>
<dbReference type="InParanoid" id="A0A1V8SG80"/>
<dbReference type="SMART" id="SM00220">
    <property type="entry name" value="S_TKc"/>
    <property type="match status" value="1"/>
</dbReference>
<dbReference type="Pfam" id="PF00069">
    <property type="entry name" value="Pkinase"/>
    <property type="match status" value="1"/>
</dbReference>
<keyword evidence="3" id="KW-1185">Reference proteome</keyword>
<sequence>MIKVRPQAVCPEGGHNVFAYDYLDHDFLDLITKVTPLRASRQILETSLRGLADLHDRDIVHLDVKPSNIVASLNTASLDVVEKTTVIDIENAAYLPYSRHIKGTLIGHEYWRTPEAHFKGKLNKPTDIFIYALVCIHTVLGRIIQYGDADLVNHVKQGTYPTLVRLQRLVAYFGCGAGLEGLKRHVGDENINCQILDAFWEDTIADYHEYRPFKEWPDVTDAAFADLIVKMTNLDPGERLRAEEALAHPWFDIATDMEVLQ</sequence>